<name>A0A2T7NBY5_POMCA</name>
<reference evidence="11 12" key="1">
    <citation type="submission" date="2018-04" db="EMBL/GenBank/DDBJ databases">
        <title>The genome of golden apple snail Pomacea canaliculata provides insight into stress tolerance and invasive adaptation.</title>
        <authorList>
            <person name="Liu C."/>
            <person name="Liu B."/>
            <person name="Ren Y."/>
            <person name="Zhang Y."/>
            <person name="Wang H."/>
            <person name="Li S."/>
            <person name="Jiang F."/>
            <person name="Yin L."/>
            <person name="Zhang G."/>
            <person name="Qian W."/>
            <person name="Fan W."/>
        </authorList>
    </citation>
    <scope>NUCLEOTIDE SEQUENCE [LARGE SCALE GENOMIC DNA]</scope>
    <source>
        <strain evidence="11">SZHN2017</strain>
        <tissue evidence="11">Muscle</tissue>
    </source>
</reference>
<dbReference type="OrthoDB" id="2431000at2759"/>
<dbReference type="STRING" id="400727.A0A2T7NBY5"/>
<comment type="caution">
    <text evidence="11">The sequence shown here is derived from an EMBL/GenBank/DDBJ whole genome shotgun (WGS) entry which is preliminary data.</text>
</comment>
<dbReference type="SUPFAM" id="SSF56112">
    <property type="entry name" value="Protein kinase-like (PK-like)"/>
    <property type="match status" value="1"/>
</dbReference>
<evidence type="ECO:0000313" key="12">
    <source>
        <dbReference type="Proteomes" id="UP000245119"/>
    </source>
</evidence>
<sequence length="153" mass="17785">MEYLASQHFVHRDLATRNCLVGDKLKVKIGDFGMSRDVYSTDYYRVGGTAMLPVRWMPPESILYRTFTVESDVWSFGVTLWETFTFGQQPWYELSNIEERPAARQAPAVPEPVYDIMLGCWRINPQERLTMKDIHRQIDAMCLAQPTYLDIIA</sequence>
<comment type="catalytic activity">
    <reaction evidence="9">
        <text>L-tyrosyl-[protein] + ATP = O-phospho-L-tyrosyl-[protein] + ADP + H(+)</text>
        <dbReference type="Rhea" id="RHEA:10596"/>
        <dbReference type="Rhea" id="RHEA-COMP:10136"/>
        <dbReference type="Rhea" id="RHEA-COMP:20101"/>
        <dbReference type="ChEBI" id="CHEBI:15378"/>
        <dbReference type="ChEBI" id="CHEBI:30616"/>
        <dbReference type="ChEBI" id="CHEBI:46858"/>
        <dbReference type="ChEBI" id="CHEBI:61978"/>
        <dbReference type="ChEBI" id="CHEBI:456216"/>
        <dbReference type="EC" id="2.7.10.1"/>
    </reaction>
</comment>
<evidence type="ECO:0000256" key="3">
    <source>
        <dbReference type="ARBA" id="ARBA00022679"/>
    </source>
</evidence>
<dbReference type="GO" id="GO:0007169">
    <property type="term" value="P:cell surface receptor protein tyrosine kinase signaling pathway"/>
    <property type="evidence" value="ECO:0007669"/>
    <property type="project" value="InterPro"/>
</dbReference>
<dbReference type="GO" id="GO:0005886">
    <property type="term" value="C:plasma membrane"/>
    <property type="evidence" value="ECO:0007669"/>
    <property type="project" value="TreeGrafter"/>
</dbReference>
<dbReference type="Proteomes" id="UP000245119">
    <property type="component" value="Linkage Group LG14"/>
</dbReference>
<dbReference type="InterPro" id="IPR001245">
    <property type="entry name" value="Ser-Thr/Tyr_kinase_cat_dom"/>
</dbReference>
<dbReference type="GO" id="GO:0004714">
    <property type="term" value="F:transmembrane receptor protein tyrosine kinase activity"/>
    <property type="evidence" value="ECO:0007669"/>
    <property type="project" value="UniProtKB-EC"/>
</dbReference>
<dbReference type="FunFam" id="1.10.510.10:FF:001512">
    <property type="entry name" value="Receptor tyrosine-protein kinase erbB-2"/>
    <property type="match status" value="1"/>
</dbReference>
<dbReference type="InterPro" id="IPR002011">
    <property type="entry name" value="Tyr_kinase_rcpt_2_CS"/>
</dbReference>
<dbReference type="GO" id="GO:0005524">
    <property type="term" value="F:ATP binding"/>
    <property type="evidence" value="ECO:0007669"/>
    <property type="project" value="UniProtKB-KW"/>
</dbReference>
<evidence type="ECO:0000256" key="5">
    <source>
        <dbReference type="ARBA" id="ARBA00022777"/>
    </source>
</evidence>
<evidence type="ECO:0000256" key="7">
    <source>
        <dbReference type="ARBA" id="ARBA00023136"/>
    </source>
</evidence>
<dbReference type="Gene3D" id="1.10.510.10">
    <property type="entry name" value="Transferase(Phosphotransferase) domain 1"/>
    <property type="match status" value="1"/>
</dbReference>
<evidence type="ECO:0000256" key="8">
    <source>
        <dbReference type="ARBA" id="ARBA00023137"/>
    </source>
</evidence>
<keyword evidence="6" id="KW-0067">ATP-binding</keyword>
<organism evidence="11 12">
    <name type="scientific">Pomacea canaliculata</name>
    <name type="common">Golden apple snail</name>
    <dbReference type="NCBI Taxonomy" id="400727"/>
    <lineage>
        <taxon>Eukaryota</taxon>
        <taxon>Metazoa</taxon>
        <taxon>Spiralia</taxon>
        <taxon>Lophotrochozoa</taxon>
        <taxon>Mollusca</taxon>
        <taxon>Gastropoda</taxon>
        <taxon>Caenogastropoda</taxon>
        <taxon>Architaenioglossa</taxon>
        <taxon>Ampullarioidea</taxon>
        <taxon>Ampullariidae</taxon>
        <taxon>Pomacea</taxon>
    </lineage>
</organism>
<dbReference type="GO" id="GO:0005030">
    <property type="term" value="F:neurotrophin receptor activity"/>
    <property type="evidence" value="ECO:0007669"/>
    <property type="project" value="TreeGrafter"/>
</dbReference>
<evidence type="ECO:0000313" key="11">
    <source>
        <dbReference type="EMBL" id="PVD18677.1"/>
    </source>
</evidence>
<dbReference type="PROSITE" id="PS50011">
    <property type="entry name" value="PROTEIN_KINASE_DOM"/>
    <property type="match status" value="1"/>
</dbReference>
<dbReference type="InterPro" id="IPR011009">
    <property type="entry name" value="Kinase-like_dom_sf"/>
</dbReference>
<dbReference type="GO" id="GO:0030182">
    <property type="term" value="P:neuron differentiation"/>
    <property type="evidence" value="ECO:0007669"/>
    <property type="project" value="UniProtKB-ARBA"/>
</dbReference>
<dbReference type="PANTHER" id="PTHR24416">
    <property type="entry name" value="TYROSINE-PROTEIN KINASE RECEPTOR"/>
    <property type="match status" value="1"/>
</dbReference>
<dbReference type="PROSITE" id="PS00109">
    <property type="entry name" value="PROTEIN_KINASE_TYR"/>
    <property type="match status" value="1"/>
</dbReference>
<dbReference type="InterPro" id="IPR050122">
    <property type="entry name" value="RTK"/>
</dbReference>
<keyword evidence="4" id="KW-0547">Nucleotide-binding</keyword>
<dbReference type="GO" id="GO:1990090">
    <property type="term" value="P:cellular response to nerve growth factor stimulus"/>
    <property type="evidence" value="ECO:0007669"/>
    <property type="project" value="TreeGrafter"/>
</dbReference>
<proteinExistence type="predicted"/>
<evidence type="ECO:0000259" key="10">
    <source>
        <dbReference type="PROSITE" id="PS50011"/>
    </source>
</evidence>
<keyword evidence="3" id="KW-0808">Transferase</keyword>
<evidence type="ECO:0000256" key="6">
    <source>
        <dbReference type="ARBA" id="ARBA00022840"/>
    </source>
</evidence>
<dbReference type="PANTHER" id="PTHR24416:SF614">
    <property type="entry name" value="PROTEIN KINASE DOMAIN-CONTAINING PROTEIN"/>
    <property type="match status" value="1"/>
</dbReference>
<evidence type="ECO:0000256" key="9">
    <source>
        <dbReference type="ARBA" id="ARBA00051243"/>
    </source>
</evidence>
<dbReference type="PROSITE" id="PS00239">
    <property type="entry name" value="RECEPTOR_TYR_KIN_II"/>
    <property type="match status" value="1"/>
</dbReference>
<keyword evidence="12" id="KW-1185">Reference proteome</keyword>
<gene>
    <name evidence="11" type="ORF">C0Q70_21227</name>
</gene>
<dbReference type="EMBL" id="PZQS01000014">
    <property type="protein sequence ID" value="PVD18677.1"/>
    <property type="molecule type" value="Genomic_DNA"/>
</dbReference>
<keyword evidence="7" id="KW-0472">Membrane</keyword>
<dbReference type="Pfam" id="PF07714">
    <property type="entry name" value="PK_Tyr_Ser-Thr"/>
    <property type="match status" value="1"/>
</dbReference>
<dbReference type="InterPro" id="IPR020635">
    <property type="entry name" value="Tyr_kinase_cat_dom"/>
</dbReference>
<keyword evidence="5" id="KW-0418">Kinase</keyword>
<dbReference type="PRINTS" id="PR00109">
    <property type="entry name" value="TYRKINASE"/>
</dbReference>
<dbReference type="InterPro" id="IPR008266">
    <property type="entry name" value="Tyr_kinase_AS"/>
</dbReference>
<keyword evidence="8" id="KW-0829">Tyrosine-protein kinase</keyword>
<dbReference type="GO" id="GO:0010976">
    <property type="term" value="P:positive regulation of neuron projection development"/>
    <property type="evidence" value="ECO:0007669"/>
    <property type="project" value="TreeGrafter"/>
</dbReference>
<feature type="domain" description="Protein kinase" evidence="10">
    <location>
        <begin position="1"/>
        <end position="148"/>
    </location>
</feature>
<dbReference type="GO" id="GO:0048468">
    <property type="term" value="P:cell development"/>
    <property type="evidence" value="ECO:0007669"/>
    <property type="project" value="UniProtKB-ARBA"/>
</dbReference>
<accession>A0A2T7NBY5</accession>
<evidence type="ECO:0000256" key="2">
    <source>
        <dbReference type="ARBA" id="ARBA00011902"/>
    </source>
</evidence>
<dbReference type="GO" id="GO:0012505">
    <property type="term" value="C:endomembrane system"/>
    <property type="evidence" value="ECO:0007669"/>
    <property type="project" value="UniProtKB-SubCell"/>
</dbReference>
<dbReference type="GO" id="GO:0051897">
    <property type="term" value="P:positive regulation of phosphatidylinositol 3-kinase/protein kinase B signal transduction"/>
    <property type="evidence" value="ECO:0007669"/>
    <property type="project" value="TreeGrafter"/>
</dbReference>
<dbReference type="GO" id="GO:0043121">
    <property type="term" value="F:neurotrophin binding"/>
    <property type="evidence" value="ECO:0007669"/>
    <property type="project" value="TreeGrafter"/>
</dbReference>
<dbReference type="GO" id="GO:0030424">
    <property type="term" value="C:axon"/>
    <property type="evidence" value="ECO:0007669"/>
    <property type="project" value="TreeGrafter"/>
</dbReference>
<dbReference type="InterPro" id="IPR000719">
    <property type="entry name" value="Prot_kinase_dom"/>
</dbReference>
<dbReference type="AlphaFoldDB" id="A0A2T7NBY5"/>
<evidence type="ECO:0000256" key="1">
    <source>
        <dbReference type="ARBA" id="ARBA00004308"/>
    </source>
</evidence>
<protein>
    <recommendedName>
        <fullName evidence="2">receptor protein-tyrosine kinase</fullName>
        <ecNumber evidence="2">2.7.10.1</ecNumber>
    </recommendedName>
</protein>
<dbReference type="EC" id="2.7.10.1" evidence="2"/>
<dbReference type="GO" id="GO:0050793">
    <property type="term" value="P:regulation of developmental process"/>
    <property type="evidence" value="ECO:0007669"/>
    <property type="project" value="UniProtKB-ARBA"/>
</dbReference>
<dbReference type="GO" id="GO:0043235">
    <property type="term" value="C:receptor complex"/>
    <property type="evidence" value="ECO:0007669"/>
    <property type="project" value="TreeGrafter"/>
</dbReference>
<evidence type="ECO:0000256" key="4">
    <source>
        <dbReference type="ARBA" id="ARBA00022741"/>
    </source>
</evidence>
<dbReference type="SMART" id="SM00219">
    <property type="entry name" value="TyrKc"/>
    <property type="match status" value="1"/>
</dbReference>
<comment type="subcellular location">
    <subcellularLocation>
        <location evidence="1">Endomembrane system</location>
    </subcellularLocation>
</comment>